<dbReference type="FunCoup" id="A0A7I4B4T7">
    <property type="interactions" value="73"/>
</dbReference>
<dbReference type="InParanoid" id="A0A7I4B4T7"/>
<dbReference type="GO" id="GO:0003677">
    <property type="term" value="F:DNA binding"/>
    <property type="evidence" value="ECO:0007669"/>
    <property type="project" value="UniProtKB-KW"/>
</dbReference>
<dbReference type="GO" id="GO:0006355">
    <property type="term" value="P:regulation of DNA-templated transcription"/>
    <property type="evidence" value="ECO:0007669"/>
    <property type="project" value="InterPro"/>
</dbReference>
<keyword evidence="2" id="KW-0805">Transcription regulation</keyword>
<evidence type="ECO:0000256" key="1">
    <source>
        <dbReference type="ARBA" id="ARBA00004123"/>
    </source>
</evidence>
<proteinExistence type="predicted"/>
<sequence length="415" mass="46591">MELGRGSIDQLQLPPGFRFHPTDEELVLHYLRRKADSDAFKIPVIAEVNLYKFDPWDLPNKALFGDREWYFFSPRYRKYPNGARPNRAAASGYWKATGTDKLIHMSTGHGKVGVKKALVFYRGKAPKGEKTNWIMHEYRLAEGVSTSNNHHRRGSLRLDDWVLCRIYEKTTHAQRAGKEQENSCVEEVLASLPNSIDDSRLALPHLNTSNGSLEFAVQQEALVDSLLVENSSENGCLSASFDSLQRETMSNNPGVSVQDLQNLTNEWKLQQSMATDHDNLERSRLMEQLASVPSVHRLAVSTQPMADGGMAQFQHPPRSYTFGQRNCQEKPMPAGRSASDDEVQSMFRATAMGFTNTGSSNAHGLESMFSGMGYEAQPNLSCGRPGGLENWAYPIMPSQPRMDFNFNYAPKSTFN</sequence>
<reference evidence="7" key="3">
    <citation type="submission" date="2020-12" db="UniProtKB">
        <authorList>
            <consortium name="EnsemblPlants"/>
        </authorList>
    </citation>
    <scope>IDENTIFICATION</scope>
</reference>
<dbReference type="FunFam" id="2.170.150.80:FF:000004">
    <property type="entry name" value="NAC transcription factor"/>
    <property type="match status" value="1"/>
</dbReference>
<dbReference type="OrthoDB" id="1921961at2759"/>
<comment type="subcellular location">
    <subcellularLocation>
        <location evidence="1">Nucleus</location>
    </subcellularLocation>
</comment>
<keyword evidence="3" id="KW-0238">DNA-binding</keyword>
<evidence type="ECO:0000259" key="6">
    <source>
        <dbReference type="PROSITE" id="PS51005"/>
    </source>
</evidence>
<evidence type="ECO:0000256" key="2">
    <source>
        <dbReference type="ARBA" id="ARBA00023015"/>
    </source>
</evidence>
<dbReference type="Proteomes" id="UP000006727">
    <property type="component" value="Chromosome 16"/>
</dbReference>
<evidence type="ECO:0000313" key="7">
    <source>
        <dbReference type="EnsemblPlants" id="Pp3c16_13150V3.2"/>
    </source>
</evidence>
<dbReference type="PANTHER" id="PTHR31744">
    <property type="entry name" value="PROTEIN CUP-SHAPED COTYLEDON 2-RELATED"/>
    <property type="match status" value="1"/>
</dbReference>
<organism evidence="7 8">
    <name type="scientific">Physcomitrium patens</name>
    <name type="common">Spreading-leaved earth moss</name>
    <name type="synonym">Physcomitrella patens</name>
    <dbReference type="NCBI Taxonomy" id="3218"/>
    <lineage>
        <taxon>Eukaryota</taxon>
        <taxon>Viridiplantae</taxon>
        <taxon>Streptophyta</taxon>
        <taxon>Embryophyta</taxon>
        <taxon>Bryophyta</taxon>
        <taxon>Bryophytina</taxon>
        <taxon>Bryopsida</taxon>
        <taxon>Funariidae</taxon>
        <taxon>Funariales</taxon>
        <taxon>Funariaceae</taxon>
        <taxon>Physcomitrium</taxon>
    </lineage>
</organism>
<dbReference type="Gene3D" id="2.170.150.80">
    <property type="entry name" value="NAC domain"/>
    <property type="match status" value="1"/>
</dbReference>
<evidence type="ECO:0000256" key="5">
    <source>
        <dbReference type="ARBA" id="ARBA00023242"/>
    </source>
</evidence>
<dbReference type="KEGG" id="ppp:112293686"/>
<dbReference type="RefSeq" id="XP_024399160.1">
    <property type="nucleotide sequence ID" value="XM_024543392.2"/>
</dbReference>
<dbReference type="Gramene" id="Pp3c16_13150V3.2">
    <property type="protein sequence ID" value="Pp3c16_13150V3.2"/>
    <property type="gene ID" value="Pp3c16_13150"/>
</dbReference>
<dbReference type="SUPFAM" id="SSF101941">
    <property type="entry name" value="NAC domain"/>
    <property type="match status" value="1"/>
</dbReference>
<name>A0A7I4B4T7_PHYPA</name>
<dbReference type="GeneID" id="112293686"/>
<feature type="domain" description="NAC" evidence="6">
    <location>
        <begin position="13"/>
        <end position="169"/>
    </location>
</feature>
<accession>A0A7I4B4T7</accession>
<dbReference type="EMBL" id="ABEU02000016">
    <property type="status" value="NOT_ANNOTATED_CDS"/>
    <property type="molecule type" value="Genomic_DNA"/>
</dbReference>
<dbReference type="EnsemblPlants" id="Pp3c16_13150V3.2">
    <property type="protein sequence ID" value="Pp3c16_13150V3.2"/>
    <property type="gene ID" value="Pp3c16_13150"/>
</dbReference>
<evidence type="ECO:0000256" key="4">
    <source>
        <dbReference type="ARBA" id="ARBA00023163"/>
    </source>
</evidence>
<gene>
    <name evidence="7" type="primary">LOC112293686</name>
</gene>
<dbReference type="PROSITE" id="PS51005">
    <property type="entry name" value="NAC"/>
    <property type="match status" value="1"/>
</dbReference>
<keyword evidence="5" id="KW-0539">Nucleus</keyword>
<reference evidence="7 8" key="1">
    <citation type="journal article" date="2008" name="Science">
        <title>The Physcomitrella genome reveals evolutionary insights into the conquest of land by plants.</title>
        <authorList>
            <person name="Rensing S."/>
            <person name="Lang D."/>
            <person name="Zimmer A."/>
            <person name="Terry A."/>
            <person name="Salamov A."/>
            <person name="Shapiro H."/>
            <person name="Nishiyama T."/>
            <person name="Perroud P.-F."/>
            <person name="Lindquist E."/>
            <person name="Kamisugi Y."/>
            <person name="Tanahashi T."/>
            <person name="Sakakibara K."/>
            <person name="Fujita T."/>
            <person name="Oishi K."/>
            <person name="Shin-I T."/>
            <person name="Kuroki Y."/>
            <person name="Toyoda A."/>
            <person name="Suzuki Y."/>
            <person name="Hashimoto A."/>
            <person name="Yamaguchi K."/>
            <person name="Sugano A."/>
            <person name="Kohara Y."/>
            <person name="Fujiyama A."/>
            <person name="Anterola A."/>
            <person name="Aoki S."/>
            <person name="Ashton N."/>
            <person name="Barbazuk W.B."/>
            <person name="Barker E."/>
            <person name="Bennetzen J."/>
            <person name="Bezanilla M."/>
            <person name="Blankenship R."/>
            <person name="Cho S.H."/>
            <person name="Dutcher S."/>
            <person name="Estelle M."/>
            <person name="Fawcett J.A."/>
            <person name="Gundlach H."/>
            <person name="Hanada K."/>
            <person name="Heyl A."/>
            <person name="Hicks K.A."/>
            <person name="Hugh J."/>
            <person name="Lohr M."/>
            <person name="Mayer K."/>
            <person name="Melkozernov A."/>
            <person name="Murata T."/>
            <person name="Nelson D."/>
            <person name="Pils B."/>
            <person name="Prigge M."/>
            <person name="Reiss B."/>
            <person name="Renner T."/>
            <person name="Rombauts S."/>
            <person name="Rushton P."/>
            <person name="Sanderfoot A."/>
            <person name="Schween G."/>
            <person name="Shiu S.-H."/>
            <person name="Stueber K."/>
            <person name="Theodoulou F.L."/>
            <person name="Tu H."/>
            <person name="Van de Peer Y."/>
            <person name="Verrier P.J."/>
            <person name="Waters E."/>
            <person name="Wood A."/>
            <person name="Yang L."/>
            <person name="Cove D."/>
            <person name="Cuming A."/>
            <person name="Hasebe M."/>
            <person name="Lucas S."/>
            <person name="Mishler D.B."/>
            <person name="Reski R."/>
            <person name="Grigoriev I."/>
            <person name="Quatrano R.S."/>
            <person name="Boore J.L."/>
        </authorList>
    </citation>
    <scope>NUCLEOTIDE SEQUENCE [LARGE SCALE GENOMIC DNA]</scope>
    <source>
        <strain evidence="7 8">cv. Gransden 2004</strain>
    </source>
</reference>
<dbReference type="InterPro" id="IPR003441">
    <property type="entry name" value="NAC-dom"/>
</dbReference>
<dbReference type="PANTHER" id="PTHR31744:SF233">
    <property type="entry name" value="NAC DOMAIN-CONTAINING PROTEIN 72-LIKE"/>
    <property type="match status" value="1"/>
</dbReference>
<evidence type="ECO:0000256" key="3">
    <source>
        <dbReference type="ARBA" id="ARBA00023125"/>
    </source>
</evidence>
<dbReference type="AlphaFoldDB" id="A0A7I4B4T7"/>
<dbReference type="Pfam" id="PF02365">
    <property type="entry name" value="NAM"/>
    <property type="match status" value="1"/>
</dbReference>
<evidence type="ECO:0000313" key="8">
    <source>
        <dbReference type="Proteomes" id="UP000006727"/>
    </source>
</evidence>
<dbReference type="InterPro" id="IPR036093">
    <property type="entry name" value="NAC_dom_sf"/>
</dbReference>
<keyword evidence="4" id="KW-0804">Transcription</keyword>
<reference evidence="7 8" key="2">
    <citation type="journal article" date="2018" name="Plant J.">
        <title>The Physcomitrella patens chromosome-scale assembly reveals moss genome structure and evolution.</title>
        <authorList>
            <person name="Lang D."/>
            <person name="Ullrich K.K."/>
            <person name="Murat F."/>
            <person name="Fuchs J."/>
            <person name="Jenkins J."/>
            <person name="Haas F.B."/>
            <person name="Piednoel M."/>
            <person name="Gundlach H."/>
            <person name="Van Bel M."/>
            <person name="Meyberg R."/>
            <person name="Vives C."/>
            <person name="Morata J."/>
            <person name="Symeonidi A."/>
            <person name="Hiss M."/>
            <person name="Muchero W."/>
            <person name="Kamisugi Y."/>
            <person name="Saleh O."/>
            <person name="Blanc G."/>
            <person name="Decker E.L."/>
            <person name="van Gessel N."/>
            <person name="Grimwood J."/>
            <person name="Hayes R.D."/>
            <person name="Graham S.W."/>
            <person name="Gunter L.E."/>
            <person name="McDaniel S.F."/>
            <person name="Hoernstein S.N.W."/>
            <person name="Larsson A."/>
            <person name="Li F.W."/>
            <person name="Perroud P.F."/>
            <person name="Phillips J."/>
            <person name="Ranjan P."/>
            <person name="Rokshar D.S."/>
            <person name="Rothfels C.J."/>
            <person name="Schneider L."/>
            <person name="Shu S."/>
            <person name="Stevenson D.W."/>
            <person name="Thummler F."/>
            <person name="Tillich M."/>
            <person name="Villarreal Aguilar J.C."/>
            <person name="Widiez T."/>
            <person name="Wong G.K."/>
            <person name="Wymore A."/>
            <person name="Zhang Y."/>
            <person name="Zimmer A.D."/>
            <person name="Quatrano R.S."/>
            <person name="Mayer K.F.X."/>
            <person name="Goodstein D."/>
            <person name="Casacuberta J.M."/>
            <person name="Vandepoele K."/>
            <person name="Reski R."/>
            <person name="Cuming A.C."/>
            <person name="Tuskan G.A."/>
            <person name="Maumus F."/>
            <person name="Salse J."/>
            <person name="Schmutz J."/>
            <person name="Rensing S.A."/>
        </authorList>
    </citation>
    <scope>NUCLEOTIDE SEQUENCE [LARGE SCALE GENOMIC DNA]</scope>
    <source>
        <strain evidence="7 8">cv. Gransden 2004</strain>
    </source>
</reference>
<protein>
    <recommendedName>
        <fullName evidence="6">NAC domain-containing protein</fullName>
    </recommendedName>
</protein>
<dbReference type="GO" id="GO:0005634">
    <property type="term" value="C:nucleus"/>
    <property type="evidence" value="ECO:0007669"/>
    <property type="project" value="UniProtKB-SubCell"/>
</dbReference>
<keyword evidence="8" id="KW-1185">Reference proteome</keyword>